<comment type="caution">
    <text evidence="1">The sequence shown here is derived from an EMBL/GenBank/DDBJ whole genome shotgun (WGS) entry which is preliminary data.</text>
</comment>
<name>A0A656YWA9_9EURY</name>
<dbReference type="AlphaFoldDB" id="A0A656YWA9"/>
<protein>
    <submittedName>
        <fullName evidence="1">Uncharacterized protein</fullName>
    </submittedName>
</protein>
<sequence length="103" mass="11049">MRLSSAPEGLSGFDILVSSENASIVEILSVSPPNWAGLSENETRDDTVLIRAVDLEKKVESGSENIGLGSLLLKSTSRGTTKITAEVVHMDDDEGNPIRPRLD</sequence>
<reference evidence="1 2" key="1">
    <citation type="journal article" date="2016" name="Sci. Rep.">
        <title>Metabolic traits of an uncultured archaeal lineage -MSBL1- from brine pools of the Red Sea.</title>
        <authorList>
            <person name="Mwirichia R."/>
            <person name="Alam I."/>
            <person name="Rashid M."/>
            <person name="Vinu M."/>
            <person name="Ba-Alawi W."/>
            <person name="Anthony Kamau A."/>
            <person name="Kamanda Ngugi D."/>
            <person name="Goker M."/>
            <person name="Klenk H.P."/>
            <person name="Bajic V."/>
            <person name="Stingl U."/>
        </authorList>
    </citation>
    <scope>NUCLEOTIDE SEQUENCE [LARGE SCALE GENOMIC DNA]</scope>
    <source>
        <strain evidence="1">SCGC-AAA259J03</strain>
    </source>
</reference>
<proteinExistence type="predicted"/>
<organism evidence="1 2">
    <name type="scientific">candidate division MSBL1 archaeon SCGC-AAA259J03</name>
    <dbReference type="NCBI Taxonomy" id="1698269"/>
    <lineage>
        <taxon>Archaea</taxon>
        <taxon>Methanobacteriati</taxon>
        <taxon>Methanobacteriota</taxon>
        <taxon>candidate division MSBL1</taxon>
    </lineage>
</organism>
<dbReference type="EMBL" id="LHXT01000030">
    <property type="protein sequence ID" value="KXA98141.1"/>
    <property type="molecule type" value="Genomic_DNA"/>
</dbReference>
<keyword evidence="2" id="KW-1185">Reference proteome</keyword>
<evidence type="ECO:0000313" key="1">
    <source>
        <dbReference type="EMBL" id="KXA98141.1"/>
    </source>
</evidence>
<accession>A0A656YWA9</accession>
<dbReference type="Proteomes" id="UP000070257">
    <property type="component" value="Unassembled WGS sequence"/>
</dbReference>
<evidence type="ECO:0000313" key="2">
    <source>
        <dbReference type="Proteomes" id="UP000070257"/>
    </source>
</evidence>
<gene>
    <name evidence="1" type="ORF">AKJ39_02470</name>
</gene>